<evidence type="ECO:0000256" key="8">
    <source>
        <dbReference type="ARBA" id="ARBA00023163"/>
    </source>
</evidence>
<keyword evidence="2" id="KW-0240">DNA-directed RNA polymerase</keyword>
<evidence type="ECO:0000256" key="6">
    <source>
        <dbReference type="ARBA" id="ARBA00023082"/>
    </source>
</evidence>
<evidence type="ECO:0000256" key="9">
    <source>
        <dbReference type="SAM" id="MobiDB-lite"/>
    </source>
</evidence>
<dbReference type="EMBL" id="SWLG01000023">
    <property type="protein sequence ID" value="TLS35322.1"/>
    <property type="molecule type" value="Genomic_DNA"/>
</dbReference>
<feature type="domain" description="RNA polymerase sigma factor 54 DNA-binding" evidence="10">
    <location>
        <begin position="279"/>
        <end position="437"/>
    </location>
</feature>
<dbReference type="Pfam" id="PF04963">
    <property type="entry name" value="Sigma54_CBD"/>
    <property type="match status" value="1"/>
</dbReference>
<reference evidence="12 13" key="1">
    <citation type="submission" date="2019-04" db="EMBL/GenBank/DDBJ databases">
        <title>Bacillus caeni sp. nov., a bacterium isolated from mangrove sediment.</title>
        <authorList>
            <person name="Huang H."/>
            <person name="Mo K."/>
            <person name="Hu Y."/>
        </authorList>
    </citation>
    <scope>NUCLEOTIDE SEQUENCE [LARGE SCALE GENOMIC DNA]</scope>
    <source>
        <strain evidence="12 13">HB172195</strain>
    </source>
</reference>
<feature type="region of interest" description="Disordered" evidence="9">
    <location>
        <begin position="55"/>
        <end position="75"/>
    </location>
</feature>
<keyword evidence="5" id="KW-0805">Transcription regulation</keyword>
<comment type="caution">
    <text evidence="12">The sequence shown here is derived from an EMBL/GenBank/DDBJ whole genome shotgun (WGS) entry which is preliminary data.</text>
</comment>
<feature type="region of interest" description="Disordered" evidence="9">
    <location>
        <begin position="375"/>
        <end position="396"/>
    </location>
</feature>
<proteinExistence type="inferred from homology"/>
<keyword evidence="7" id="KW-0238">DNA-binding</keyword>
<dbReference type="Pfam" id="PF00309">
    <property type="entry name" value="Sigma54_AID"/>
    <property type="match status" value="1"/>
</dbReference>
<dbReference type="InterPro" id="IPR010982">
    <property type="entry name" value="Lambda_DNA-bd_dom_sf"/>
</dbReference>
<keyword evidence="13" id="KW-1185">Reference proteome</keyword>
<keyword evidence="3" id="KW-0808">Transferase</keyword>
<dbReference type="OrthoDB" id="9814402at2"/>
<evidence type="ECO:0000256" key="7">
    <source>
        <dbReference type="ARBA" id="ARBA00023125"/>
    </source>
</evidence>
<name>A0A5R9EVS1_9BACL</name>
<keyword evidence="6" id="KW-0731">Sigma factor</keyword>
<gene>
    <name evidence="12" type="primary">rpoN</name>
    <name evidence="12" type="ORF">FCL54_20750</name>
</gene>
<dbReference type="Gene3D" id="1.10.10.1330">
    <property type="entry name" value="RNA polymerase sigma-54 factor, core-binding domain"/>
    <property type="match status" value="1"/>
</dbReference>
<dbReference type="InterPro" id="IPR038709">
    <property type="entry name" value="RpoN_core-bd_sf"/>
</dbReference>
<evidence type="ECO:0000313" key="12">
    <source>
        <dbReference type="EMBL" id="TLS35322.1"/>
    </source>
</evidence>
<dbReference type="InterPro" id="IPR007634">
    <property type="entry name" value="RNA_pol_sigma_54_DNA-bd"/>
</dbReference>
<dbReference type="InterPro" id="IPR007046">
    <property type="entry name" value="RNA_pol_sigma_54_core-bd"/>
</dbReference>
<dbReference type="PANTHER" id="PTHR32248:SF4">
    <property type="entry name" value="RNA POLYMERASE SIGMA-54 FACTOR"/>
    <property type="match status" value="1"/>
</dbReference>
<evidence type="ECO:0000256" key="4">
    <source>
        <dbReference type="ARBA" id="ARBA00022695"/>
    </source>
</evidence>
<evidence type="ECO:0000313" key="13">
    <source>
        <dbReference type="Proteomes" id="UP000308230"/>
    </source>
</evidence>
<evidence type="ECO:0000256" key="3">
    <source>
        <dbReference type="ARBA" id="ARBA00022679"/>
    </source>
</evidence>
<dbReference type="GO" id="GO:0000428">
    <property type="term" value="C:DNA-directed RNA polymerase complex"/>
    <property type="evidence" value="ECO:0007669"/>
    <property type="project" value="UniProtKB-KW"/>
</dbReference>
<dbReference type="GO" id="GO:0016987">
    <property type="term" value="F:sigma factor activity"/>
    <property type="evidence" value="ECO:0007669"/>
    <property type="project" value="UniProtKB-KW"/>
</dbReference>
<evidence type="ECO:0000256" key="1">
    <source>
        <dbReference type="ARBA" id="ARBA00008798"/>
    </source>
</evidence>
<dbReference type="PANTHER" id="PTHR32248">
    <property type="entry name" value="RNA POLYMERASE SIGMA-54 FACTOR"/>
    <property type="match status" value="1"/>
</dbReference>
<dbReference type="AlphaFoldDB" id="A0A5R9EVS1"/>
<dbReference type="GO" id="GO:0016779">
    <property type="term" value="F:nucleotidyltransferase activity"/>
    <property type="evidence" value="ECO:0007669"/>
    <property type="project" value="UniProtKB-KW"/>
</dbReference>
<sequence length="439" mass="50051">MELGLFQKQTTRLVMTNELRQAITILQYSTVELAGFIKEQALENPLIDLSSPSWGTRKSYQKTKSTKWQSEDGKNDPIAFAPAKEGGLHDYVLQQVQFLPLADSKLKILTYLIENLDEAGYLRIDEEEATSRFAIEKEDLEEKIAVLQSLEPVGIGARSLGECLYLQLKQRSMQNELAETIVLNDLKSLAERKYKELAKKYHVTVTDIQRTADFISTLDPKPGSLFARETTKYVIPDVTIKREQNGFRAYLNDELLPKISLNKQYSLLMGSQKNDAALYLKEKYQQYNWLLKSIQQRQETLGAILAVFIEKQNDFLEYGVKSLKPLTLREVAEEAGVHESTVSRAIKHKYVQTPHGLFELKNLFTSKIESNAGDAASSSSVKQRIKEMIDQENKQKPLSDQKIADILNGQKGIGISRRTVAKYRDEMKILSSSKRKRYN</sequence>
<dbReference type="RefSeq" id="WP_138129070.1">
    <property type="nucleotide sequence ID" value="NZ_SWLG01000023.1"/>
</dbReference>
<dbReference type="GO" id="GO:0006352">
    <property type="term" value="P:DNA-templated transcription initiation"/>
    <property type="evidence" value="ECO:0007669"/>
    <property type="project" value="InterPro"/>
</dbReference>
<dbReference type="Gene3D" id="1.10.260.40">
    <property type="entry name" value="lambda repressor-like DNA-binding domains"/>
    <property type="match status" value="1"/>
</dbReference>
<evidence type="ECO:0000256" key="5">
    <source>
        <dbReference type="ARBA" id="ARBA00023015"/>
    </source>
</evidence>
<evidence type="ECO:0000259" key="10">
    <source>
        <dbReference type="Pfam" id="PF04552"/>
    </source>
</evidence>
<dbReference type="Proteomes" id="UP000308230">
    <property type="component" value="Unassembled WGS sequence"/>
</dbReference>
<accession>A0A5R9EVS1</accession>
<dbReference type="NCBIfam" id="TIGR02395">
    <property type="entry name" value="rpoN_sigma"/>
    <property type="match status" value="1"/>
</dbReference>
<dbReference type="Pfam" id="PF04552">
    <property type="entry name" value="Sigma54_DBD"/>
    <property type="match status" value="1"/>
</dbReference>
<keyword evidence="8" id="KW-0804">Transcription</keyword>
<dbReference type="PIRSF" id="PIRSF000774">
    <property type="entry name" value="RpoN"/>
    <property type="match status" value="1"/>
</dbReference>
<dbReference type="PROSITE" id="PS50044">
    <property type="entry name" value="SIGMA54_3"/>
    <property type="match status" value="1"/>
</dbReference>
<evidence type="ECO:0000256" key="2">
    <source>
        <dbReference type="ARBA" id="ARBA00022478"/>
    </source>
</evidence>
<keyword evidence="4" id="KW-0548">Nucleotidyltransferase</keyword>
<dbReference type="GO" id="GO:0001216">
    <property type="term" value="F:DNA-binding transcription activator activity"/>
    <property type="evidence" value="ECO:0007669"/>
    <property type="project" value="InterPro"/>
</dbReference>
<dbReference type="GO" id="GO:0003677">
    <property type="term" value="F:DNA binding"/>
    <property type="evidence" value="ECO:0007669"/>
    <property type="project" value="UniProtKB-KW"/>
</dbReference>
<feature type="domain" description="RNA polymerase sigma factor 54 core-binding" evidence="11">
    <location>
        <begin position="83"/>
        <end position="265"/>
    </location>
</feature>
<organism evidence="12 13">
    <name type="scientific">Exobacillus caeni</name>
    <dbReference type="NCBI Taxonomy" id="2574798"/>
    <lineage>
        <taxon>Bacteria</taxon>
        <taxon>Bacillati</taxon>
        <taxon>Bacillota</taxon>
        <taxon>Bacilli</taxon>
        <taxon>Bacillales</taxon>
        <taxon>Guptibacillaceae</taxon>
        <taxon>Exobacillus</taxon>
    </lineage>
</organism>
<dbReference type="InterPro" id="IPR000394">
    <property type="entry name" value="RNA_pol_sigma_54"/>
</dbReference>
<comment type="similarity">
    <text evidence="1">Belongs to the sigma-54 factor family.</text>
</comment>
<dbReference type="Gene3D" id="1.10.10.60">
    <property type="entry name" value="Homeodomain-like"/>
    <property type="match status" value="1"/>
</dbReference>
<feature type="compositionally biased region" description="Basic and acidic residues" evidence="9">
    <location>
        <begin position="384"/>
        <end position="396"/>
    </location>
</feature>
<dbReference type="PROSITE" id="PS00718">
    <property type="entry name" value="SIGMA54_2"/>
    <property type="match status" value="1"/>
</dbReference>
<evidence type="ECO:0000259" key="11">
    <source>
        <dbReference type="Pfam" id="PF04963"/>
    </source>
</evidence>
<dbReference type="PRINTS" id="PR00045">
    <property type="entry name" value="SIGMA54FCT"/>
</dbReference>
<protein>
    <submittedName>
        <fullName evidence="12">RNA polymerase factor sigma-54</fullName>
    </submittedName>
</protein>